<keyword evidence="2" id="KW-1185">Reference proteome</keyword>
<organism evidence="1 2">
    <name type="scientific">Paenibacillus pasadenensis</name>
    <dbReference type="NCBI Taxonomy" id="217090"/>
    <lineage>
        <taxon>Bacteria</taxon>
        <taxon>Bacillati</taxon>
        <taxon>Bacillota</taxon>
        <taxon>Bacilli</taxon>
        <taxon>Bacillales</taxon>
        <taxon>Paenibacillaceae</taxon>
        <taxon>Paenibacillus</taxon>
    </lineage>
</organism>
<evidence type="ECO:0000313" key="2">
    <source>
        <dbReference type="Proteomes" id="UP000234789"/>
    </source>
</evidence>
<sequence>MREGRERPQVLFGGGSVHARKDHLAQIPLSKQWIDYFNDDESSFLQAALPSLNRGDKTSQHYVSLLRRIEWCVRQSIPPESEEGLRIASELMKLSLETFQGDEQLMSKFWEVRKLPAEQSGLYPVSNEVLEFVEKSLAYASEKDGD</sequence>
<dbReference type="AlphaFoldDB" id="A0A2N5N2M7"/>
<dbReference type="Proteomes" id="UP000234789">
    <property type="component" value="Unassembled WGS sequence"/>
</dbReference>
<accession>A0A2N5N2M7</accession>
<evidence type="ECO:0000313" key="1">
    <source>
        <dbReference type="EMBL" id="PLT44585.1"/>
    </source>
</evidence>
<dbReference type="RefSeq" id="WP_342352568.1">
    <property type="nucleotide sequence ID" value="NZ_NFEZ01000004.1"/>
</dbReference>
<reference evidence="1 2" key="1">
    <citation type="submission" date="2017-05" db="EMBL/GenBank/DDBJ databases">
        <title>Functional genome analysis of Paenibacillus pasadenensis strain R16: insights on endophytic life style and antifungal activity.</title>
        <authorList>
            <person name="Passera A."/>
            <person name="Marcolungo L."/>
            <person name="Casati P."/>
            <person name="Brasca M."/>
            <person name="Quaglino F."/>
            <person name="Delledonne M."/>
        </authorList>
    </citation>
    <scope>NUCLEOTIDE SEQUENCE [LARGE SCALE GENOMIC DNA]</scope>
    <source>
        <strain evidence="1 2">R16</strain>
    </source>
</reference>
<name>A0A2N5N2M7_9BACL</name>
<dbReference type="EMBL" id="NFEZ01000004">
    <property type="protein sequence ID" value="PLT44585.1"/>
    <property type="molecule type" value="Genomic_DNA"/>
</dbReference>
<gene>
    <name evidence="1" type="ORF">B8V81_3016</name>
</gene>
<protein>
    <submittedName>
        <fullName evidence="1">Transcriptional regulator, MerR family</fullName>
    </submittedName>
</protein>
<proteinExistence type="predicted"/>
<comment type="caution">
    <text evidence="1">The sequence shown here is derived from an EMBL/GenBank/DDBJ whole genome shotgun (WGS) entry which is preliminary data.</text>
</comment>